<keyword evidence="11" id="KW-0472">Membrane</keyword>
<dbReference type="PANTHER" id="PTHR12418">
    <property type="entry name" value="ACYL-COENZYME A THIOESTERASE THEM4"/>
    <property type="match status" value="1"/>
</dbReference>
<name>A0A1X0BZ02_MYCCF</name>
<evidence type="ECO:0000313" key="24">
    <source>
        <dbReference type="EMBL" id="BBY42285.1"/>
    </source>
</evidence>
<evidence type="ECO:0000256" key="15">
    <source>
        <dbReference type="ARBA" id="ARBA00038456"/>
    </source>
</evidence>
<evidence type="ECO:0000256" key="8">
    <source>
        <dbReference type="ARBA" id="ARBA00022832"/>
    </source>
</evidence>
<keyword evidence="9" id="KW-0809">Transit peptide</keyword>
<dbReference type="Proteomes" id="UP000466431">
    <property type="component" value="Chromosome"/>
</dbReference>
<accession>A0A1X0BZ02</accession>
<keyword evidence="6" id="KW-0053">Apoptosis</keyword>
<dbReference type="GO" id="GO:0016787">
    <property type="term" value="F:hydrolase activity"/>
    <property type="evidence" value="ECO:0007669"/>
    <property type="project" value="UniProtKB-KW"/>
</dbReference>
<keyword evidence="25" id="KW-1185">Reference proteome</keyword>
<dbReference type="InterPro" id="IPR052365">
    <property type="entry name" value="THEM4/THEM5_acyl-CoA_thioest"/>
</dbReference>
<evidence type="ECO:0000256" key="6">
    <source>
        <dbReference type="ARBA" id="ARBA00022703"/>
    </source>
</evidence>
<dbReference type="SUPFAM" id="SSF54637">
    <property type="entry name" value="Thioesterase/thiol ester dehydrase-isomerase"/>
    <property type="match status" value="1"/>
</dbReference>
<dbReference type="STRING" id="1249101.BST21_04955"/>
<dbReference type="GO" id="GO:0005737">
    <property type="term" value="C:cytoplasm"/>
    <property type="evidence" value="ECO:0007669"/>
    <property type="project" value="UniProtKB-SubCell"/>
</dbReference>
<gene>
    <name evidence="24" type="ORF">MCEL_05800</name>
</gene>
<comment type="subcellular location">
    <subcellularLocation>
        <location evidence="3">Cell projection</location>
        <location evidence="3">Ruffle membrane</location>
    </subcellularLocation>
    <subcellularLocation>
        <location evidence="2">Cytoplasm</location>
    </subcellularLocation>
    <subcellularLocation>
        <location evidence="1">Membrane</location>
        <topology evidence="1">Peripheral membrane protein</topology>
    </subcellularLocation>
</comment>
<dbReference type="KEGG" id="mcee:MCEL_05800"/>
<evidence type="ECO:0000256" key="13">
    <source>
        <dbReference type="ARBA" id="ARBA00035852"/>
    </source>
</evidence>
<evidence type="ECO:0000256" key="18">
    <source>
        <dbReference type="ARBA" id="ARBA00043210"/>
    </source>
</evidence>
<dbReference type="OrthoDB" id="5242242at2"/>
<dbReference type="CDD" id="cd03443">
    <property type="entry name" value="PaaI_thioesterase"/>
    <property type="match status" value="1"/>
</dbReference>
<sequence>MTTSELEQLRSVYEPLAQSVRRLIDVSIRSQADESSVKSVIDKIDGATAELETAALREGSFGLEHTGDGQLMAWGNVVMGVRNPVAPPLVVHHEPDGSAWAEFVLGAAFEGPAGHVHGGVCAMLLDHVLGATAHQPGMPAVTGTLTLRYRRGTRLGLPLRAEAHVERVDGVKTFAIGHIADDEGVTVEAEGIFIHPRTNNRDDGNR</sequence>
<proteinExistence type="inferred from homology"/>
<dbReference type="GO" id="GO:0006631">
    <property type="term" value="P:fatty acid metabolic process"/>
    <property type="evidence" value="ECO:0007669"/>
    <property type="project" value="UniProtKB-KW"/>
</dbReference>
<evidence type="ECO:0000256" key="23">
    <source>
        <dbReference type="ARBA" id="ARBA00048180"/>
    </source>
</evidence>
<dbReference type="InterPro" id="IPR029069">
    <property type="entry name" value="HotDog_dom_sf"/>
</dbReference>
<keyword evidence="12" id="KW-0966">Cell projection</keyword>
<dbReference type="AlphaFoldDB" id="A0A1X0BZ02"/>
<evidence type="ECO:0000256" key="2">
    <source>
        <dbReference type="ARBA" id="ARBA00004496"/>
    </source>
</evidence>
<keyword evidence="4" id="KW-1003">Cell membrane</keyword>
<comment type="catalytic activity">
    <reaction evidence="23">
        <text>tetradecanoyl-CoA + H2O = tetradecanoate + CoA + H(+)</text>
        <dbReference type="Rhea" id="RHEA:40119"/>
        <dbReference type="ChEBI" id="CHEBI:15377"/>
        <dbReference type="ChEBI" id="CHEBI:15378"/>
        <dbReference type="ChEBI" id="CHEBI:30807"/>
        <dbReference type="ChEBI" id="CHEBI:57287"/>
        <dbReference type="ChEBI" id="CHEBI:57385"/>
    </reaction>
    <physiologicalReaction direction="left-to-right" evidence="23">
        <dbReference type="Rhea" id="RHEA:40120"/>
    </physiologicalReaction>
</comment>
<dbReference type="RefSeq" id="WP_083000550.1">
    <property type="nucleotide sequence ID" value="NZ_AP022591.1"/>
</dbReference>
<comment type="catalytic activity">
    <reaction evidence="22">
        <text>dodecanoyl-CoA + H2O = dodecanoate + CoA + H(+)</text>
        <dbReference type="Rhea" id="RHEA:30135"/>
        <dbReference type="ChEBI" id="CHEBI:15377"/>
        <dbReference type="ChEBI" id="CHEBI:15378"/>
        <dbReference type="ChEBI" id="CHEBI:18262"/>
        <dbReference type="ChEBI" id="CHEBI:57287"/>
        <dbReference type="ChEBI" id="CHEBI:57375"/>
    </reaction>
    <physiologicalReaction direction="left-to-right" evidence="22">
        <dbReference type="Rhea" id="RHEA:30136"/>
    </physiologicalReaction>
</comment>
<evidence type="ECO:0000256" key="1">
    <source>
        <dbReference type="ARBA" id="ARBA00004170"/>
    </source>
</evidence>
<comment type="catalytic activity">
    <reaction evidence="21">
        <text>decanoyl-CoA + H2O = decanoate + CoA + H(+)</text>
        <dbReference type="Rhea" id="RHEA:40059"/>
        <dbReference type="ChEBI" id="CHEBI:15377"/>
        <dbReference type="ChEBI" id="CHEBI:15378"/>
        <dbReference type="ChEBI" id="CHEBI:27689"/>
        <dbReference type="ChEBI" id="CHEBI:57287"/>
        <dbReference type="ChEBI" id="CHEBI:61430"/>
    </reaction>
    <physiologicalReaction direction="left-to-right" evidence="21">
        <dbReference type="Rhea" id="RHEA:40060"/>
    </physiologicalReaction>
</comment>
<evidence type="ECO:0000256" key="9">
    <source>
        <dbReference type="ARBA" id="ARBA00022946"/>
    </source>
</evidence>
<dbReference type="GO" id="GO:0016020">
    <property type="term" value="C:membrane"/>
    <property type="evidence" value="ECO:0007669"/>
    <property type="project" value="UniProtKB-SubCell"/>
</dbReference>
<evidence type="ECO:0000256" key="7">
    <source>
        <dbReference type="ARBA" id="ARBA00022801"/>
    </source>
</evidence>
<dbReference type="Pfam" id="PF03061">
    <property type="entry name" value="4HBT"/>
    <property type="match status" value="1"/>
</dbReference>
<reference evidence="24 25" key="1">
    <citation type="journal article" date="2019" name="Emerg. Microbes Infect.">
        <title>Comprehensive subspecies identification of 175 nontuberculous mycobacteria species based on 7547 genomic profiles.</title>
        <authorList>
            <person name="Matsumoto Y."/>
            <person name="Kinjo T."/>
            <person name="Motooka D."/>
            <person name="Nabeya D."/>
            <person name="Jung N."/>
            <person name="Uechi K."/>
            <person name="Horii T."/>
            <person name="Iida T."/>
            <person name="Fujita J."/>
            <person name="Nakamura S."/>
        </authorList>
    </citation>
    <scope>NUCLEOTIDE SEQUENCE [LARGE SCALE GENOMIC DNA]</scope>
    <source>
        <strain evidence="24 25">JCM 18439</strain>
    </source>
</reference>
<evidence type="ECO:0000256" key="16">
    <source>
        <dbReference type="ARBA" id="ARBA00038848"/>
    </source>
</evidence>
<evidence type="ECO:0000256" key="14">
    <source>
        <dbReference type="ARBA" id="ARBA00037002"/>
    </source>
</evidence>
<keyword evidence="10" id="KW-0443">Lipid metabolism</keyword>
<evidence type="ECO:0000256" key="12">
    <source>
        <dbReference type="ARBA" id="ARBA00023273"/>
    </source>
</evidence>
<dbReference type="InterPro" id="IPR006683">
    <property type="entry name" value="Thioestr_dom"/>
</dbReference>
<keyword evidence="7" id="KW-0378">Hydrolase</keyword>
<keyword evidence="8" id="KW-0276">Fatty acid metabolism</keyword>
<evidence type="ECO:0000256" key="19">
    <source>
        <dbReference type="ARBA" id="ARBA00047588"/>
    </source>
</evidence>
<comment type="catalytic activity">
    <reaction evidence="19">
        <text>octanoyl-CoA + H2O = octanoate + CoA + H(+)</text>
        <dbReference type="Rhea" id="RHEA:30143"/>
        <dbReference type="ChEBI" id="CHEBI:15377"/>
        <dbReference type="ChEBI" id="CHEBI:15378"/>
        <dbReference type="ChEBI" id="CHEBI:25646"/>
        <dbReference type="ChEBI" id="CHEBI:57287"/>
        <dbReference type="ChEBI" id="CHEBI:57386"/>
    </reaction>
    <physiologicalReaction direction="left-to-right" evidence="19">
        <dbReference type="Rhea" id="RHEA:30144"/>
    </physiologicalReaction>
</comment>
<evidence type="ECO:0000256" key="22">
    <source>
        <dbReference type="ARBA" id="ARBA00048074"/>
    </source>
</evidence>
<evidence type="ECO:0000256" key="3">
    <source>
        <dbReference type="ARBA" id="ARBA00004632"/>
    </source>
</evidence>
<evidence type="ECO:0000256" key="11">
    <source>
        <dbReference type="ARBA" id="ARBA00023136"/>
    </source>
</evidence>
<dbReference type="EMBL" id="AP022591">
    <property type="protein sequence ID" value="BBY42285.1"/>
    <property type="molecule type" value="Genomic_DNA"/>
</dbReference>
<evidence type="ECO:0000256" key="17">
    <source>
        <dbReference type="ARBA" id="ARBA00040123"/>
    </source>
</evidence>
<evidence type="ECO:0000256" key="5">
    <source>
        <dbReference type="ARBA" id="ARBA00022490"/>
    </source>
</evidence>
<evidence type="ECO:0000256" key="20">
    <source>
        <dbReference type="ARBA" id="ARBA00047734"/>
    </source>
</evidence>
<dbReference type="EC" id="3.1.2.2" evidence="16"/>
<protein>
    <recommendedName>
        <fullName evidence="17">Acyl-coenzyme A thioesterase THEM4</fullName>
        <ecNumber evidence="16">3.1.2.2</ecNumber>
    </recommendedName>
    <alternativeName>
        <fullName evidence="18">Thioesterase superfamily member 4</fullName>
    </alternativeName>
</protein>
<dbReference type="PANTHER" id="PTHR12418:SF19">
    <property type="entry name" value="ACYL-COENZYME A THIOESTERASE THEM4"/>
    <property type="match status" value="1"/>
</dbReference>
<comment type="catalytic activity">
    <reaction evidence="14">
        <text>(9Z)-octadecenoyl-CoA + H2O = (9Z)-octadecenoate + CoA + H(+)</text>
        <dbReference type="Rhea" id="RHEA:40139"/>
        <dbReference type="ChEBI" id="CHEBI:15377"/>
        <dbReference type="ChEBI" id="CHEBI:15378"/>
        <dbReference type="ChEBI" id="CHEBI:30823"/>
        <dbReference type="ChEBI" id="CHEBI:57287"/>
        <dbReference type="ChEBI" id="CHEBI:57387"/>
    </reaction>
    <physiologicalReaction direction="left-to-right" evidence="14">
        <dbReference type="Rhea" id="RHEA:40140"/>
    </physiologicalReaction>
</comment>
<evidence type="ECO:0000256" key="4">
    <source>
        <dbReference type="ARBA" id="ARBA00022475"/>
    </source>
</evidence>
<organism evidence="24 25">
    <name type="scientific">Mycolicibacterium celeriflavum</name>
    <name type="common">Mycobacterium celeriflavum</name>
    <dbReference type="NCBI Taxonomy" id="1249101"/>
    <lineage>
        <taxon>Bacteria</taxon>
        <taxon>Bacillati</taxon>
        <taxon>Actinomycetota</taxon>
        <taxon>Actinomycetes</taxon>
        <taxon>Mycobacteriales</taxon>
        <taxon>Mycobacteriaceae</taxon>
        <taxon>Mycolicibacterium</taxon>
    </lineage>
</organism>
<evidence type="ECO:0000256" key="21">
    <source>
        <dbReference type="ARBA" id="ARBA00047969"/>
    </source>
</evidence>
<evidence type="ECO:0000313" key="25">
    <source>
        <dbReference type="Proteomes" id="UP000466431"/>
    </source>
</evidence>
<dbReference type="Gene3D" id="3.10.129.10">
    <property type="entry name" value="Hotdog Thioesterase"/>
    <property type="match status" value="1"/>
</dbReference>
<keyword evidence="5" id="KW-0963">Cytoplasm</keyword>
<evidence type="ECO:0000256" key="10">
    <source>
        <dbReference type="ARBA" id="ARBA00023098"/>
    </source>
</evidence>
<comment type="catalytic activity">
    <reaction evidence="13">
        <text>(5Z,8Z,11Z,14Z)-eicosatetraenoyl-CoA + H2O = (5Z,8Z,11Z,14Z)-eicosatetraenoate + CoA + H(+)</text>
        <dbReference type="Rhea" id="RHEA:40151"/>
        <dbReference type="ChEBI" id="CHEBI:15377"/>
        <dbReference type="ChEBI" id="CHEBI:15378"/>
        <dbReference type="ChEBI" id="CHEBI:32395"/>
        <dbReference type="ChEBI" id="CHEBI:57287"/>
        <dbReference type="ChEBI" id="CHEBI:57368"/>
    </reaction>
    <physiologicalReaction direction="left-to-right" evidence="13">
        <dbReference type="Rhea" id="RHEA:40152"/>
    </physiologicalReaction>
</comment>
<comment type="catalytic activity">
    <reaction evidence="20">
        <text>hexadecanoyl-CoA + H2O = hexadecanoate + CoA + H(+)</text>
        <dbReference type="Rhea" id="RHEA:16645"/>
        <dbReference type="ChEBI" id="CHEBI:7896"/>
        <dbReference type="ChEBI" id="CHEBI:15377"/>
        <dbReference type="ChEBI" id="CHEBI:15378"/>
        <dbReference type="ChEBI" id="CHEBI:57287"/>
        <dbReference type="ChEBI" id="CHEBI:57379"/>
        <dbReference type="EC" id="3.1.2.2"/>
    </reaction>
    <physiologicalReaction direction="left-to-right" evidence="20">
        <dbReference type="Rhea" id="RHEA:16646"/>
    </physiologicalReaction>
</comment>
<comment type="similarity">
    <text evidence="15">Belongs to the THEM4/THEM5 thioesterase family.</text>
</comment>